<dbReference type="PROSITE" id="PS00678">
    <property type="entry name" value="WD_REPEATS_1"/>
    <property type="match status" value="1"/>
</dbReference>
<organism evidence="7 8">
    <name type="scientific">Senna tora</name>
    <dbReference type="NCBI Taxonomy" id="362788"/>
    <lineage>
        <taxon>Eukaryota</taxon>
        <taxon>Viridiplantae</taxon>
        <taxon>Streptophyta</taxon>
        <taxon>Embryophyta</taxon>
        <taxon>Tracheophyta</taxon>
        <taxon>Spermatophyta</taxon>
        <taxon>Magnoliopsida</taxon>
        <taxon>eudicotyledons</taxon>
        <taxon>Gunneridae</taxon>
        <taxon>Pentapetalae</taxon>
        <taxon>rosids</taxon>
        <taxon>fabids</taxon>
        <taxon>Fabales</taxon>
        <taxon>Fabaceae</taxon>
        <taxon>Caesalpinioideae</taxon>
        <taxon>Cassia clade</taxon>
        <taxon>Senna</taxon>
    </lineage>
</organism>
<keyword evidence="8" id="KW-1185">Reference proteome</keyword>
<reference evidence="7" key="1">
    <citation type="submission" date="2020-09" db="EMBL/GenBank/DDBJ databases">
        <title>Genome-Enabled Discovery of Anthraquinone Biosynthesis in Senna tora.</title>
        <authorList>
            <person name="Kang S.-H."/>
            <person name="Pandey R.P."/>
            <person name="Lee C.-M."/>
            <person name="Sim J.-S."/>
            <person name="Jeong J.-T."/>
            <person name="Choi B.-S."/>
            <person name="Jung M."/>
            <person name="Ginzburg D."/>
            <person name="Zhao K."/>
            <person name="Won S.Y."/>
            <person name="Oh T.-J."/>
            <person name="Yu Y."/>
            <person name="Kim N.-H."/>
            <person name="Lee O.R."/>
            <person name="Lee T.-H."/>
            <person name="Bashyal P."/>
            <person name="Kim T.-S."/>
            <person name="Lee W.-H."/>
            <person name="Kawkins C."/>
            <person name="Kim C.-K."/>
            <person name="Kim J.S."/>
            <person name="Ahn B.O."/>
            <person name="Rhee S.Y."/>
            <person name="Sohng J.K."/>
        </authorList>
    </citation>
    <scope>NUCLEOTIDE SEQUENCE</scope>
    <source>
        <tissue evidence="7">Leaf</tissue>
    </source>
</reference>
<evidence type="ECO:0000256" key="3">
    <source>
        <dbReference type="PROSITE-ProRule" id="PRU00221"/>
    </source>
</evidence>
<keyword evidence="4" id="KW-0863">Zinc-finger</keyword>
<dbReference type="EMBL" id="JAAIUW010000009">
    <property type="protein sequence ID" value="KAF7815898.1"/>
    <property type="molecule type" value="Genomic_DNA"/>
</dbReference>
<dbReference type="SUPFAM" id="SSF50978">
    <property type="entry name" value="WD40 repeat-like"/>
    <property type="match status" value="1"/>
</dbReference>
<evidence type="ECO:0000256" key="5">
    <source>
        <dbReference type="SAM" id="MobiDB-lite"/>
    </source>
</evidence>
<dbReference type="OrthoDB" id="59941at2759"/>
<protein>
    <submittedName>
        <fullName evidence="7">Zinc finger CCCH domain-containing protein 48</fullName>
    </submittedName>
</protein>
<dbReference type="AlphaFoldDB" id="A0A834WCB9"/>
<feature type="domain" description="C3H1-type" evidence="6">
    <location>
        <begin position="19"/>
        <end position="40"/>
    </location>
</feature>
<comment type="caution">
    <text evidence="7">The sequence shown here is derived from an EMBL/GenBank/DDBJ whole genome shotgun (WGS) entry which is preliminary data.</text>
</comment>
<feature type="repeat" description="WD" evidence="3">
    <location>
        <begin position="281"/>
        <end position="320"/>
    </location>
</feature>
<proteinExistence type="predicted"/>
<keyword evidence="4" id="KW-0862">Zinc</keyword>
<dbReference type="InterPro" id="IPR019775">
    <property type="entry name" value="WD40_repeat_CS"/>
</dbReference>
<keyword evidence="2" id="KW-0677">Repeat</keyword>
<evidence type="ECO:0000259" key="6">
    <source>
        <dbReference type="PROSITE" id="PS50103"/>
    </source>
</evidence>
<evidence type="ECO:0000313" key="8">
    <source>
        <dbReference type="Proteomes" id="UP000634136"/>
    </source>
</evidence>
<dbReference type="Gene3D" id="2.130.10.10">
    <property type="entry name" value="YVTN repeat-like/Quinoprotein amine dehydrogenase"/>
    <property type="match status" value="2"/>
</dbReference>
<dbReference type="InterPro" id="IPR015943">
    <property type="entry name" value="WD40/YVTN_repeat-like_dom_sf"/>
</dbReference>
<dbReference type="PANTHER" id="PTHR44489">
    <property type="match status" value="1"/>
</dbReference>
<feature type="zinc finger region" description="C3H1-type" evidence="4">
    <location>
        <begin position="19"/>
        <end position="40"/>
    </location>
</feature>
<keyword evidence="1 3" id="KW-0853">WD repeat</keyword>
<dbReference type="PROSITE" id="PS50103">
    <property type="entry name" value="ZF_C3H1"/>
    <property type="match status" value="2"/>
</dbReference>
<dbReference type="InterPro" id="IPR001680">
    <property type="entry name" value="WD40_rpt"/>
</dbReference>
<dbReference type="SMART" id="SM00356">
    <property type="entry name" value="ZnF_C3H1"/>
    <property type="match status" value="2"/>
</dbReference>
<feature type="repeat" description="WD" evidence="3">
    <location>
        <begin position="116"/>
        <end position="157"/>
    </location>
</feature>
<evidence type="ECO:0000256" key="1">
    <source>
        <dbReference type="ARBA" id="ARBA00022574"/>
    </source>
</evidence>
<accession>A0A834WCB9</accession>
<dbReference type="Gene3D" id="3.30.1370.210">
    <property type="match status" value="1"/>
</dbReference>
<dbReference type="PRINTS" id="PR00320">
    <property type="entry name" value="GPROTEINBRPT"/>
</dbReference>
<dbReference type="SMART" id="SM00320">
    <property type="entry name" value="WD40"/>
    <property type="match status" value="5"/>
</dbReference>
<feature type="domain" description="C3H1-type" evidence="6">
    <location>
        <begin position="78"/>
        <end position="105"/>
    </location>
</feature>
<evidence type="ECO:0000313" key="7">
    <source>
        <dbReference type="EMBL" id="KAF7815898.1"/>
    </source>
</evidence>
<dbReference type="PANTHER" id="PTHR44489:SF14">
    <property type="entry name" value="ZINC FINGER CCCH DOMAIN-CONTAINING PROTEIN 59-RELATED"/>
    <property type="match status" value="1"/>
</dbReference>
<dbReference type="InterPro" id="IPR020472">
    <property type="entry name" value="WD40_PAC1"/>
</dbReference>
<dbReference type="Proteomes" id="UP000634136">
    <property type="component" value="Unassembled WGS sequence"/>
</dbReference>
<feature type="repeat" description="WD" evidence="3">
    <location>
        <begin position="239"/>
        <end position="280"/>
    </location>
</feature>
<dbReference type="PROSITE" id="PS50294">
    <property type="entry name" value="WD_REPEATS_REGION"/>
    <property type="match status" value="3"/>
</dbReference>
<evidence type="ECO:0000256" key="2">
    <source>
        <dbReference type="ARBA" id="ARBA00022737"/>
    </source>
</evidence>
<evidence type="ECO:0000256" key="4">
    <source>
        <dbReference type="PROSITE-ProRule" id="PRU00723"/>
    </source>
</evidence>
<dbReference type="InterPro" id="IPR044715">
    <property type="entry name" value="WDR86-like"/>
</dbReference>
<name>A0A834WCB9_9FABA</name>
<dbReference type="PROSITE" id="PS50082">
    <property type="entry name" value="WD_REPEATS_2"/>
    <property type="match status" value="3"/>
</dbReference>
<gene>
    <name evidence="7" type="ORF">G2W53_029867</name>
</gene>
<dbReference type="InterPro" id="IPR000571">
    <property type="entry name" value="Znf_CCCH"/>
</dbReference>
<keyword evidence="4" id="KW-0479">Metal-binding</keyword>
<dbReference type="InterPro" id="IPR036322">
    <property type="entry name" value="WD40_repeat_dom_sf"/>
</dbReference>
<feature type="compositionally biased region" description="Polar residues" evidence="5">
    <location>
        <begin position="47"/>
        <end position="66"/>
    </location>
</feature>
<dbReference type="GO" id="GO:0008270">
    <property type="term" value="F:zinc ion binding"/>
    <property type="evidence" value="ECO:0007669"/>
    <property type="project" value="UniProtKB-KW"/>
</dbReference>
<feature type="zinc finger region" description="C3H1-type" evidence="4">
    <location>
        <begin position="78"/>
        <end position="105"/>
    </location>
</feature>
<dbReference type="Pfam" id="PF00400">
    <property type="entry name" value="WD40"/>
    <property type="match status" value="3"/>
</dbReference>
<feature type="region of interest" description="Disordered" evidence="5">
    <location>
        <begin position="47"/>
        <end position="75"/>
    </location>
</feature>
<sequence length="410" mass="45053">MAEMDTKAKRKIEVCYGETCAYWLAGRCTRSHCKFLHKITPQASTTTPYRKYHSSASPQTSSLKSNSNRKDGTISTQKSSKSICKYWMNGNCLHAHQCWNLHSWFYGKGFSPLANLHQHKKTITGISLPNGTDKLFSCSTDGTVRIWNCHTGKCADMTNAGGQVKSLISAGSWVFAALPNAIRAWNIQALVDQTLDIPKGVLSMAAANNRLYAGAADGVIYVWNNTCDPKSPFQPFLALSGHTKSVVSLTLGVHNNLLFSASMDHTIKVWDLETLQCITTLKAHNDAVTSLICWGNYLISTSLDGTIKVWDATDGGKTFKVVYTHNEQHGIVALNGMVDLEGKPILFSSRKDNSVGIYELPSFSERGRLFSKHEIHTIQVAPGGLFFTGDNAGLLKVWNLAKPELKTTSS</sequence>